<feature type="signal peptide" evidence="1">
    <location>
        <begin position="1"/>
        <end position="26"/>
    </location>
</feature>
<feature type="chain" id="PRO_5040994593" evidence="1">
    <location>
        <begin position="27"/>
        <end position="369"/>
    </location>
</feature>
<dbReference type="Proteomes" id="UP001150925">
    <property type="component" value="Unassembled WGS sequence"/>
</dbReference>
<dbReference type="EMBL" id="JANBPY010000317">
    <property type="protein sequence ID" value="KAJ1967562.1"/>
    <property type="molecule type" value="Genomic_DNA"/>
</dbReference>
<proteinExistence type="predicted"/>
<keyword evidence="3" id="KW-1185">Reference proteome</keyword>
<sequence>MWCSGMHIWTLLSILTIFGLVTVSHAAPPAGGYEGDMLTVYNDIITGREILEYFDHEVVLYAFCNEIKDGNQCWDQLIVAKKKFFENLKDDKDYNDKYHAVTYLIQTGNENQVRKLLADGTIFCHKQGKYSNPLKGMVGKGPHTPDNSLWKGLLEGDLERIREVLEAMAYRGLDKQRLTNTSDFQSPFYTDKVTSNCFDVTFRSVQDLMTKWTITRGETDVAISLMGVVSPTDALYNFYLGSLYFAYLLGHKDQLKDISSMVDCDSVSSDLKDECTKLVDYSNNPDDKNSPSKTSSSIPKMYYSSVAKYDKGDVKDSFFHFHLNKIDPTRYLETETSDDLRKRYAMAFAALAFVNRTAGDNRSNTVILS</sequence>
<organism evidence="2 3">
    <name type="scientific">Dispira parvispora</name>
    <dbReference type="NCBI Taxonomy" id="1520584"/>
    <lineage>
        <taxon>Eukaryota</taxon>
        <taxon>Fungi</taxon>
        <taxon>Fungi incertae sedis</taxon>
        <taxon>Zoopagomycota</taxon>
        <taxon>Kickxellomycotina</taxon>
        <taxon>Dimargaritomycetes</taxon>
        <taxon>Dimargaritales</taxon>
        <taxon>Dimargaritaceae</taxon>
        <taxon>Dispira</taxon>
    </lineage>
</organism>
<evidence type="ECO:0000313" key="3">
    <source>
        <dbReference type="Proteomes" id="UP001150925"/>
    </source>
</evidence>
<name>A0A9W8ARS9_9FUNG</name>
<comment type="caution">
    <text evidence="2">The sequence shown here is derived from an EMBL/GenBank/DDBJ whole genome shotgun (WGS) entry which is preliminary data.</text>
</comment>
<gene>
    <name evidence="2" type="ORF">IWQ62_001782</name>
</gene>
<dbReference type="AlphaFoldDB" id="A0A9W8ARS9"/>
<protein>
    <submittedName>
        <fullName evidence="2">Uncharacterized protein</fullName>
    </submittedName>
</protein>
<evidence type="ECO:0000313" key="2">
    <source>
        <dbReference type="EMBL" id="KAJ1967562.1"/>
    </source>
</evidence>
<reference evidence="2" key="1">
    <citation type="submission" date="2022-07" db="EMBL/GenBank/DDBJ databases">
        <title>Phylogenomic reconstructions and comparative analyses of Kickxellomycotina fungi.</title>
        <authorList>
            <person name="Reynolds N.K."/>
            <person name="Stajich J.E."/>
            <person name="Barry K."/>
            <person name="Grigoriev I.V."/>
            <person name="Crous P."/>
            <person name="Smith M.E."/>
        </authorList>
    </citation>
    <scope>NUCLEOTIDE SEQUENCE</scope>
    <source>
        <strain evidence="2">RSA 1196</strain>
    </source>
</reference>
<keyword evidence="1" id="KW-0732">Signal</keyword>
<accession>A0A9W8ARS9</accession>
<dbReference type="OrthoDB" id="10400179at2759"/>
<evidence type="ECO:0000256" key="1">
    <source>
        <dbReference type="SAM" id="SignalP"/>
    </source>
</evidence>